<dbReference type="EMBL" id="MF042360">
    <property type="protein sequence ID" value="ARV76858.1"/>
    <property type="molecule type" value="Genomic_DNA"/>
</dbReference>
<reference evidence="1 2" key="1">
    <citation type="submission" date="2017-05" db="EMBL/GenBank/DDBJ databases">
        <authorList>
            <person name="Song R."/>
            <person name="Chenine A.L."/>
            <person name="Ruprecht R.M."/>
        </authorList>
    </citation>
    <scope>NUCLEOTIDE SEQUENCE [LARGE SCALE GENOMIC DNA]</scope>
</reference>
<sequence>MSSLHAQLVACTDGECDKMHKLNTRLNLVSDVDAMRLPTLFAPKIWRGVKPLAKMAVLNDRYFERLVRMTPCWLLYTDKQSFIQDLKQMVGYCVEEYDLQVSM</sequence>
<dbReference type="Proteomes" id="UP000225448">
    <property type="component" value="Segment"/>
</dbReference>
<organism evidence="1 2">
    <name type="scientific">Pseudomonas phage Phabio</name>
    <dbReference type="NCBI Taxonomy" id="2006668"/>
    <lineage>
        <taxon>Viruses</taxon>
        <taxon>Duplodnaviria</taxon>
        <taxon>Heunggongvirae</taxon>
        <taxon>Uroviricota</taxon>
        <taxon>Caudoviricetes</taxon>
        <taxon>Chimalliviridae</taxon>
        <taxon>Phabiovirus</taxon>
        <taxon>Phabiovirus phabio</taxon>
    </lineage>
</organism>
<evidence type="ECO:0000313" key="2">
    <source>
        <dbReference type="Proteomes" id="UP000225448"/>
    </source>
</evidence>
<evidence type="ECO:0000313" key="1">
    <source>
        <dbReference type="EMBL" id="ARV76858.1"/>
    </source>
</evidence>
<gene>
    <name evidence="1" type="ORF">PHABIO_227</name>
</gene>
<proteinExistence type="predicted"/>
<protein>
    <submittedName>
        <fullName evidence="1">Uncharacterized protein</fullName>
    </submittedName>
</protein>
<accession>A0A1Y0T052</accession>
<keyword evidence="2" id="KW-1185">Reference proteome</keyword>
<name>A0A1Y0T052_9CAUD</name>